<dbReference type="InterPro" id="IPR006059">
    <property type="entry name" value="SBP"/>
</dbReference>
<gene>
    <name evidence="4" type="ORF">PRIO_3351</name>
</gene>
<evidence type="ECO:0000313" key="4">
    <source>
        <dbReference type="EMBL" id="CQR55754.1"/>
    </source>
</evidence>
<keyword evidence="2" id="KW-0732">Signal</keyword>
<dbReference type="SUPFAM" id="SSF53850">
    <property type="entry name" value="Periplasmic binding protein-like II"/>
    <property type="match status" value="1"/>
</dbReference>
<protein>
    <submittedName>
        <fullName evidence="4">Putative secreted protein</fullName>
    </submittedName>
</protein>
<feature type="region of interest" description="Disordered" evidence="1">
    <location>
        <begin position="393"/>
        <end position="416"/>
    </location>
</feature>
<dbReference type="KEGG" id="pri:PRIO_3351"/>
<dbReference type="Pfam" id="PF13416">
    <property type="entry name" value="SBP_bac_8"/>
    <property type="match status" value="1"/>
</dbReference>
<feature type="signal peptide" evidence="2">
    <location>
        <begin position="1"/>
        <end position="24"/>
    </location>
</feature>
<organism evidence="4 5">
    <name type="scientific">Paenibacillus riograndensis SBR5</name>
    <dbReference type="NCBI Taxonomy" id="1073571"/>
    <lineage>
        <taxon>Bacteria</taxon>
        <taxon>Bacillati</taxon>
        <taxon>Bacillota</taxon>
        <taxon>Bacilli</taxon>
        <taxon>Bacillales</taxon>
        <taxon>Paenibacillaceae</taxon>
        <taxon>Paenibacillus</taxon>
        <taxon>Paenibacillus sonchi group</taxon>
    </lineage>
</organism>
<dbReference type="InterPro" id="IPR050490">
    <property type="entry name" value="Bact_solute-bd_prot1"/>
</dbReference>
<evidence type="ECO:0000256" key="1">
    <source>
        <dbReference type="SAM" id="MobiDB-lite"/>
    </source>
</evidence>
<dbReference type="STRING" id="483937.AMQ84_28075"/>
<feature type="domain" description="DUF3502" evidence="3">
    <location>
        <begin position="451"/>
        <end position="517"/>
    </location>
</feature>
<accession>A0A0E4HBL8</accession>
<evidence type="ECO:0000256" key="2">
    <source>
        <dbReference type="SAM" id="SignalP"/>
    </source>
</evidence>
<dbReference type="PATRIC" id="fig|1073571.4.peg.3575"/>
<feature type="chain" id="PRO_5002420885" evidence="2">
    <location>
        <begin position="25"/>
        <end position="521"/>
    </location>
</feature>
<dbReference type="InterPro" id="IPR022627">
    <property type="entry name" value="DUF3502"/>
</dbReference>
<sequence>MKKSYVILLAVVLLFSTLIGCSQGSNSTNTADKEDNSSAAKPENNGKPAETVKIKYLVPGTEPKDYKEVFQKVNEKLAADGVGVEVEKIYIPWDAWDQKLNLMLSTGEDFDLFHVMQDRTPFSSYYNRGALADITDAIEKYGQNLKKHIPDDIFDGAKIDGKYYAAPSYWVEMASEGQFDIRRDILRENNLKEPTTPAELISAWETVMKNWKGSNKPYLGTRADFDPIFLHTSILHRTYDTFPFTVKDKFFYVNQNGEVKSWIETEEFKKDASFMRELYTKGITNPDILVMKQEQVDAQLDSGDWFVRLGTGGSLTGLKKYNPEATVNDIGVVWFNPEKEYLRPLTFKNGNAVPVNSKHPEAAVKFMDWMLASQENYDLVQYGIEGKHYTKDGEKGYKPIKDPNNNNNPGYRGSDSQNGNVNFMRFDLENSIPDNNKVLFEPNPNAVNSIAANFIFDPTNVRAEYTNIMSEASASITPIYMGVLEYDKAFPAALEKMRKAGLDKVVAEYQKQFQEYQASLK</sequence>
<dbReference type="PANTHER" id="PTHR43649">
    <property type="entry name" value="ARABINOSE-BINDING PROTEIN-RELATED"/>
    <property type="match status" value="1"/>
</dbReference>
<dbReference type="RefSeq" id="WP_020430272.1">
    <property type="nucleotide sequence ID" value="NZ_AGBD01001028.1"/>
</dbReference>
<dbReference type="Gene3D" id="3.40.190.10">
    <property type="entry name" value="Periplasmic binding protein-like II"/>
    <property type="match status" value="2"/>
</dbReference>
<dbReference type="PANTHER" id="PTHR43649:SF12">
    <property type="entry name" value="DIACETYLCHITOBIOSE BINDING PROTEIN DASA"/>
    <property type="match status" value="1"/>
</dbReference>
<name>A0A0E4HBL8_9BACL</name>
<evidence type="ECO:0000259" key="3">
    <source>
        <dbReference type="Pfam" id="PF12010"/>
    </source>
</evidence>
<dbReference type="Pfam" id="PF12010">
    <property type="entry name" value="DUF3502"/>
    <property type="match status" value="1"/>
</dbReference>
<evidence type="ECO:0000313" key="5">
    <source>
        <dbReference type="Proteomes" id="UP000033163"/>
    </source>
</evidence>
<feature type="region of interest" description="Disordered" evidence="1">
    <location>
        <begin position="25"/>
        <end position="47"/>
    </location>
</feature>
<dbReference type="AlphaFoldDB" id="A0A0E4HBL8"/>
<reference evidence="5" key="1">
    <citation type="submission" date="2015-03" db="EMBL/GenBank/DDBJ databases">
        <authorList>
            <person name="Wibberg D."/>
        </authorList>
    </citation>
    <scope>NUCLEOTIDE SEQUENCE [LARGE SCALE GENOMIC DNA]</scope>
</reference>
<dbReference type="HOGENOM" id="CLU_037301_0_0_9"/>
<dbReference type="Proteomes" id="UP000033163">
    <property type="component" value="Chromosome I"/>
</dbReference>
<dbReference type="PROSITE" id="PS51257">
    <property type="entry name" value="PROKAR_LIPOPROTEIN"/>
    <property type="match status" value="1"/>
</dbReference>
<proteinExistence type="predicted"/>
<dbReference type="EMBL" id="LN831776">
    <property type="protein sequence ID" value="CQR55754.1"/>
    <property type="molecule type" value="Genomic_DNA"/>
</dbReference>